<feature type="domain" description="ABC transporter" evidence="3">
    <location>
        <begin position="6"/>
        <end position="233"/>
    </location>
</feature>
<dbReference type="GeneID" id="84782549"/>
<evidence type="ECO:0000313" key="5">
    <source>
        <dbReference type="Proteomes" id="UP000051162"/>
    </source>
</evidence>
<dbReference type="CDD" id="cd03230">
    <property type="entry name" value="ABC_DR_subfamily_A"/>
    <property type="match status" value="1"/>
</dbReference>
<dbReference type="RefSeq" id="WP_056943473.1">
    <property type="nucleotide sequence ID" value="NZ_AZDT01000002.1"/>
</dbReference>
<evidence type="ECO:0000259" key="3">
    <source>
        <dbReference type="PROSITE" id="PS50893"/>
    </source>
</evidence>
<gene>
    <name evidence="4" type="ORF">FD30_GL001195</name>
</gene>
<accession>A0A0R1K446</accession>
<dbReference type="SMART" id="SM00382">
    <property type="entry name" value="AAA"/>
    <property type="match status" value="1"/>
</dbReference>
<dbReference type="OrthoDB" id="9804819at2"/>
<dbReference type="STRING" id="1423773.FD30_GL001195"/>
<dbReference type="Proteomes" id="UP000051162">
    <property type="component" value="Unassembled WGS sequence"/>
</dbReference>
<dbReference type="SUPFAM" id="SSF52540">
    <property type="entry name" value="P-loop containing nucleoside triphosphate hydrolases"/>
    <property type="match status" value="1"/>
</dbReference>
<dbReference type="PROSITE" id="PS00211">
    <property type="entry name" value="ABC_TRANSPORTER_1"/>
    <property type="match status" value="1"/>
</dbReference>
<reference evidence="4 5" key="1">
    <citation type="journal article" date="2015" name="Genome Announc.">
        <title>Expanding the biotechnology potential of lactobacilli through comparative genomics of 213 strains and associated genera.</title>
        <authorList>
            <person name="Sun Z."/>
            <person name="Harris H.M."/>
            <person name="McCann A."/>
            <person name="Guo C."/>
            <person name="Argimon S."/>
            <person name="Zhang W."/>
            <person name="Yang X."/>
            <person name="Jeffery I.B."/>
            <person name="Cooney J.C."/>
            <person name="Kagawa T.F."/>
            <person name="Liu W."/>
            <person name="Song Y."/>
            <person name="Salvetti E."/>
            <person name="Wrobel A."/>
            <person name="Rasinkangas P."/>
            <person name="Parkhill J."/>
            <person name="Rea M.C."/>
            <person name="O'Sullivan O."/>
            <person name="Ritari J."/>
            <person name="Douillard F.P."/>
            <person name="Paul Ross R."/>
            <person name="Yang R."/>
            <person name="Briner A.E."/>
            <person name="Felis G.E."/>
            <person name="de Vos W.M."/>
            <person name="Barrangou R."/>
            <person name="Klaenhammer T.R."/>
            <person name="Caufield P.W."/>
            <person name="Cui Y."/>
            <person name="Zhang H."/>
            <person name="O'Toole P.W."/>
        </authorList>
    </citation>
    <scope>NUCLEOTIDE SEQUENCE [LARGE SCALE GENOMIC DNA]</scope>
    <source>
        <strain evidence="4 5">DSM 19117</strain>
    </source>
</reference>
<dbReference type="Pfam" id="PF00005">
    <property type="entry name" value="ABC_tran"/>
    <property type="match status" value="1"/>
</dbReference>
<evidence type="ECO:0000256" key="1">
    <source>
        <dbReference type="ARBA" id="ARBA00022741"/>
    </source>
</evidence>
<dbReference type="PANTHER" id="PTHR43038:SF3">
    <property type="entry name" value="ABC TRANSPORTER G FAMILY MEMBER 20 ISOFORM X1"/>
    <property type="match status" value="1"/>
</dbReference>
<dbReference type="EMBL" id="AZDT01000002">
    <property type="protein sequence ID" value="KRK78144.1"/>
    <property type="molecule type" value="Genomic_DNA"/>
</dbReference>
<dbReference type="InterPro" id="IPR003439">
    <property type="entry name" value="ABC_transporter-like_ATP-bd"/>
</dbReference>
<dbReference type="AlphaFoldDB" id="A0A0R1K446"/>
<dbReference type="InterPro" id="IPR003593">
    <property type="entry name" value="AAA+_ATPase"/>
</dbReference>
<protein>
    <submittedName>
        <fullName evidence="4">Abc transporter, atp-binding protein</fullName>
    </submittedName>
</protein>
<evidence type="ECO:0000313" key="4">
    <source>
        <dbReference type="EMBL" id="KRK78144.1"/>
    </source>
</evidence>
<proteinExistence type="predicted"/>
<keyword evidence="2 4" id="KW-0067">ATP-binding</keyword>
<dbReference type="PROSITE" id="PS50893">
    <property type="entry name" value="ABC_TRANSPORTER_2"/>
    <property type="match status" value="1"/>
</dbReference>
<organism evidence="4 5">
    <name type="scientific">Levilactobacillus namurensis DSM 19117</name>
    <dbReference type="NCBI Taxonomy" id="1423773"/>
    <lineage>
        <taxon>Bacteria</taxon>
        <taxon>Bacillati</taxon>
        <taxon>Bacillota</taxon>
        <taxon>Bacilli</taxon>
        <taxon>Lactobacillales</taxon>
        <taxon>Lactobacillaceae</taxon>
        <taxon>Levilactobacillus</taxon>
    </lineage>
</organism>
<keyword evidence="1" id="KW-0547">Nucleotide-binding</keyword>
<dbReference type="PATRIC" id="fig|1423773.3.peg.1221"/>
<dbReference type="GO" id="GO:0016887">
    <property type="term" value="F:ATP hydrolysis activity"/>
    <property type="evidence" value="ECO:0007669"/>
    <property type="project" value="InterPro"/>
</dbReference>
<dbReference type="GO" id="GO:0005524">
    <property type="term" value="F:ATP binding"/>
    <property type="evidence" value="ECO:0007669"/>
    <property type="project" value="UniProtKB-KW"/>
</dbReference>
<dbReference type="InterPro" id="IPR027417">
    <property type="entry name" value="P-loop_NTPase"/>
</dbReference>
<sequence length="247" mass="26849">MATLMIDVRDVAKRFGTNVVLKRVSLQLPAGKILGLIGPSGAGKTTLVKAVLGMESVDAGTTQVLGTTMPNRAIMQRIGYMAQSDALYTRLTARENLRFFGELLGLRGQHLTAAIAHAAQVVNLTADLDRRITAYSGGMKRRLSLAIALLHDPDLLILDEPTVGIDPELRQQIWAELDQLRDQGKAILVTTHVMGEAERCDDLMLIRGGVALAQGTPATLKHDHGVSTIEQVFLKAGRMQDADHRDR</sequence>
<evidence type="ECO:0000256" key="2">
    <source>
        <dbReference type="ARBA" id="ARBA00022840"/>
    </source>
</evidence>
<name>A0A0R1K446_9LACO</name>
<comment type="caution">
    <text evidence="4">The sequence shown here is derived from an EMBL/GenBank/DDBJ whole genome shotgun (WGS) entry which is preliminary data.</text>
</comment>
<keyword evidence="5" id="KW-1185">Reference proteome</keyword>
<dbReference type="InterPro" id="IPR017871">
    <property type="entry name" value="ABC_transporter-like_CS"/>
</dbReference>
<dbReference type="Gene3D" id="3.40.50.300">
    <property type="entry name" value="P-loop containing nucleotide triphosphate hydrolases"/>
    <property type="match status" value="1"/>
</dbReference>
<dbReference type="PANTHER" id="PTHR43038">
    <property type="entry name" value="ATP-BINDING CASSETTE, SUB-FAMILY H, MEMBER 1"/>
    <property type="match status" value="1"/>
</dbReference>